<keyword evidence="5" id="KW-1133">Transmembrane helix</keyword>
<evidence type="ECO:0000256" key="1">
    <source>
        <dbReference type="ARBA" id="ARBA00004123"/>
    </source>
</evidence>
<reference evidence="7" key="2">
    <citation type="journal article" date="2022" name="Proc. Natl. Acad. Sci. U.S.A.">
        <title>Diploid-dominant life cycles characterize the early evolution of Fungi.</title>
        <authorList>
            <person name="Amses K.R."/>
            <person name="Simmons D.R."/>
            <person name="Longcore J.E."/>
            <person name="Mondo S.J."/>
            <person name="Seto K."/>
            <person name="Jeronimo G.H."/>
            <person name="Bonds A.E."/>
            <person name="Quandt C.A."/>
            <person name="Davis W.J."/>
            <person name="Chang Y."/>
            <person name="Federici B.A."/>
            <person name="Kuo A."/>
            <person name="LaButti K."/>
            <person name="Pangilinan J."/>
            <person name="Andreopoulos W."/>
            <person name="Tritt A."/>
            <person name="Riley R."/>
            <person name="Hundley H."/>
            <person name="Johnson J."/>
            <person name="Lipzen A."/>
            <person name="Barry K."/>
            <person name="Lang B.F."/>
            <person name="Cuomo C.A."/>
            <person name="Buchler N.E."/>
            <person name="Grigoriev I.V."/>
            <person name="Spatafora J.W."/>
            <person name="Stajich J.E."/>
            <person name="James T.Y."/>
        </authorList>
    </citation>
    <scope>NUCLEOTIDE SEQUENCE</scope>
    <source>
        <strain evidence="7">AG</strain>
    </source>
</reference>
<evidence type="ECO:0000259" key="6">
    <source>
        <dbReference type="PROSITE" id="PS51821"/>
    </source>
</evidence>
<keyword evidence="4" id="KW-0539">Nucleus</keyword>
<dbReference type="InterPro" id="IPR038491">
    <property type="entry name" value="Velvet_dom_sf"/>
</dbReference>
<dbReference type="Proteomes" id="UP001206595">
    <property type="component" value="Unassembled WGS sequence"/>
</dbReference>
<evidence type="ECO:0000313" key="8">
    <source>
        <dbReference type="Proteomes" id="UP001206595"/>
    </source>
</evidence>
<feature type="transmembrane region" description="Helical" evidence="5">
    <location>
        <begin position="23"/>
        <end position="47"/>
    </location>
</feature>
<reference evidence="7" key="1">
    <citation type="submission" date="2021-06" db="EMBL/GenBank/DDBJ databases">
        <authorList>
            <consortium name="DOE Joint Genome Institute"/>
            <person name="Mondo S.J."/>
            <person name="Amses K.R."/>
            <person name="Simmons D.R."/>
            <person name="Longcore J.E."/>
            <person name="Seto K."/>
            <person name="Alves G.H."/>
            <person name="Bonds A.E."/>
            <person name="Quandt C.A."/>
            <person name="Davis W.J."/>
            <person name="Chang Y."/>
            <person name="Letcher P.M."/>
            <person name="Powell M.J."/>
            <person name="Kuo A."/>
            <person name="Labutti K."/>
            <person name="Pangilinan J."/>
            <person name="Andreopoulos W."/>
            <person name="Tritt A."/>
            <person name="Riley R."/>
            <person name="Hundley H."/>
            <person name="Johnson J."/>
            <person name="Lipzen A."/>
            <person name="Barry K."/>
            <person name="Berbee M.L."/>
            <person name="Buchler N.E."/>
            <person name="Grigoriev I.V."/>
            <person name="Spatafora J.W."/>
            <person name="Stajich J.E."/>
            <person name="James T.Y."/>
        </authorList>
    </citation>
    <scope>NUCLEOTIDE SEQUENCE</scope>
    <source>
        <strain evidence="7">AG</strain>
    </source>
</reference>
<name>A0AAD5EDT2_UMBRA</name>
<accession>A0AAD5EDT2</accession>
<comment type="subcellular location">
    <subcellularLocation>
        <location evidence="1">Nucleus</location>
    </subcellularLocation>
</comment>
<gene>
    <name evidence="7" type="ORF">K450DRAFT_232599</name>
</gene>
<dbReference type="Gene3D" id="2.60.40.3960">
    <property type="entry name" value="Velvet domain"/>
    <property type="match status" value="1"/>
</dbReference>
<dbReference type="PROSITE" id="PS51821">
    <property type="entry name" value="VELVET"/>
    <property type="match status" value="1"/>
</dbReference>
<evidence type="ECO:0000256" key="4">
    <source>
        <dbReference type="ARBA" id="ARBA00023242"/>
    </source>
</evidence>
<protein>
    <recommendedName>
        <fullName evidence="6">Velvet domain-containing protein</fullName>
    </recommendedName>
</protein>
<dbReference type="PROSITE" id="PS51257">
    <property type="entry name" value="PROKAR_LIPOPROTEIN"/>
    <property type="match status" value="1"/>
</dbReference>
<keyword evidence="5" id="KW-0472">Membrane</keyword>
<dbReference type="RefSeq" id="XP_051446348.1">
    <property type="nucleotide sequence ID" value="XM_051587620.1"/>
</dbReference>
<dbReference type="GO" id="GO:0005634">
    <property type="term" value="C:nucleus"/>
    <property type="evidence" value="ECO:0007669"/>
    <property type="project" value="UniProtKB-SubCell"/>
</dbReference>
<dbReference type="PANTHER" id="PTHR33572">
    <property type="entry name" value="SPORE DEVELOPMENT REGULATOR VOSA"/>
    <property type="match status" value="1"/>
</dbReference>
<dbReference type="EMBL" id="MU620906">
    <property type="protein sequence ID" value="KAI8581344.1"/>
    <property type="molecule type" value="Genomic_DNA"/>
</dbReference>
<dbReference type="InterPro" id="IPR037525">
    <property type="entry name" value="Velvet_dom"/>
</dbReference>
<dbReference type="AlphaFoldDB" id="A0AAD5EDT2"/>
<keyword evidence="5" id="KW-0812">Transmembrane</keyword>
<evidence type="ECO:0000256" key="3">
    <source>
        <dbReference type="ARBA" id="ARBA00023163"/>
    </source>
</evidence>
<keyword evidence="3" id="KW-0804">Transcription</keyword>
<organism evidence="7 8">
    <name type="scientific">Umbelopsis ramanniana AG</name>
    <dbReference type="NCBI Taxonomy" id="1314678"/>
    <lineage>
        <taxon>Eukaryota</taxon>
        <taxon>Fungi</taxon>
        <taxon>Fungi incertae sedis</taxon>
        <taxon>Mucoromycota</taxon>
        <taxon>Mucoromycotina</taxon>
        <taxon>Umbelopsidomycetes</taxon>
        <taxon>Umbelopsidales</taxon>
        <taxon>Umbelopsidaceae</taxon>
        <taxon>Umbelopsis</taxon>
    </lineage>
</organism>
<sequence length="266" mass="30343">MPNVEKLAEFDQTIIPWYGKSFFLFPSSFTSVACILSIALFSVHPLLPYSRLKQRDRGSEMTSHVPSEATTCTYRFLSSLDDHVPPTIPHIVIRQQPRQAKQSIAYDRERRPVEPPPIVQIEFSNLTAQETMTCLQSPYYFMTARLVTPDSSVRQPKLCDHEEDVLTGSVVSSLHRLKDVDNQDAGFFVFGDLAIKIPGTFRIHFSLYEIRGGQVINRESIATEPFTVYSPKQFPGPLESTFLSRTFADQGVRMRIRKEHRMHSCA</sequence>
<dbReference type="PANTHER" id="PTHR33572:SF18">
    <property type="entry name" value="SPORE DEVELOPMENT REGULATOR VOSA"/>
    <property type="match status" value="1"/>
</dbReference>
<dbReference type="GeneID" id="75912965"/>
<evidence type="ECO:0000313" key="7">
    <source>
        <dbReference type="EMBL" id="KAI8581344.1"/>
    </source>
</evidence>
<proteinExistence type="predicted"/>
<feature type="domain" description="Velvet" evidence="6">
    <location>
        <begin position="85"/>
        <end position="257"/>
    </location>
</feature>
<evidence type="ECO:0000256" key="5">
    <source>
        <dbReference type="SAM" id="Phobius"/>
    </source>
</evidence>
<dbReference type="Pfam" id="PF11754">
    <property type="entry name" value="Velvet"/>
    <property type="match status" value="2"/>
</dbReference>
<keyword evidence="8" id="KW-1185">Reference proteome</keyword>
<evidence type="ECO:0000256" key="2">
    <source>
        <dbReference type="ARBA" id="ARBA00023015"/>
    </source>
</evidence>
<keyword evidence="2" id="KW-0805">Transcription regulation</keyword>
<dbReference type="InterPro" id="IPR021740">
    <property type="entry name" value="Velvet"/>
</dbReference>
<comment type="caution">
    <text evidence="7">The sequence shown here is derived from an EMBL/GenBank/DDBJ whole genome shotgun (WGS) entry which is preliminary data.</text>
</comment>